<feature type="transmembrane region" description="Helical" evidence="8">
    <location>
        <begin position="224"/>
        <end position="245"/>
    </location>
</feature>
<gene>
    <name evidence="10" type="primary">rarD</name>
    <name evidence="10" type="ORF">CUTER_07250</name>
</gene>
<dbReference type="OrthoDB" id="369870at2"/>
<feature type="transmembrane region" description="Helical" evidence="8">
    <location>
        <begin position="117"/>
        <end position="134"/>
    </location>
</feature>
<reference evidence="11" key="2">
    <citation type="submission" date="2015-05" db="EMBL/GenBank/DDBJ databases">
        <title>Complete genome sequence of Corynebacterium uterequi DSM 45634, isolated from the uterus of a maiden mare.</title>
        <authorList>
            <person name="Ruckert C."/>
            <person name="Albersmeier A."/>
            <person name="Winkler A."/>
            <person name="Tauch A."/>
        </authorList>
    </citation>
    <scope>NUCLEOTIDE SEQUENCE [LARGE SCALE GENOMIC DNA]</scope>
    <source>
        <strain evidence="11">DSM 45634</strain>
    </source>
</reference>
<feature type="transmembrane region" description="Helical" evidence="8">
    <location>
        <begin position="140"/>
        <end position="156"/>
    </location>
</feature>
<dbReference type="InterPro" id="IPR004626">
    <property type="entry name" value="RarD"/>
</dbReference>
<keyword evidence="7 8" id="KW-0472">Membrane</keyword>
<evidence type="ECO:0000256" key="2">
    <source>
        <dbReference type="ARBA" id="ARBA00007362"/>
    </source>
</evidence>
<name>A0A0G3HDQ1_9CORY</name>
<dbReference type="PANTHER" id="PTHR22911:SF137">
    <property type="entry name" value="SOLUTE CARRIER FAMILY 35 MEMBER G2-RELATED"/>
    <property type="match status" value="1"/>
</dbReference>
<feature type="transmembrane region" description="Helical" evidence="8">
    <location>
        <begin position="30"/>
        <end position="50"/>
    </location>
</feature>
<evidence type="ECO:0000256" key="1">
    <source>
        <dbReference type="ARBA" id="ARBA00004651"/>
    </source>
</evidence>
<evidence type="ECO:0000256" key="4">
    <source>
        <dbReference type="ARBA" id="ARBA00022475"/>
    </source>
</evidence>
<feature type="domain" description="EamA" evidence="9">
    <location>
        <begin position="2"/>
        <end position="133"/>
    </location>
</feature>
<comment type="subcellular location">
    <subcellularLocation>
        <location evidence="1">Cell membrane</location>
        <topology evidence="1">Multi-pass membrane protein</topology>
    </subcellularLocation>
</comment>
<evidence type="ECO:0000259" key="9">
    <source>
        <dbReference type="Pfam" id="PF00892"/>
    </source>
</evidence>
<protein>
    <submittedName>
        <fullName evidence="10">RarD protein</fullName>
    </submittedName>
</protein>
<dbReference type="RefSeq" id="WP_047259852.1">
    <property type="nucleotide sequence ID" value="NZ_CP011546.1"/>
</dbReference>
<dbReference type="SUPFAM" id="SSF103481">
    <property type="entry name" value="Multidrug resistance efflux transporter EmrE"/>
    <property type="match status" value="2"/>
</dbReference>
<keyword evidence="4" id="KW-1003">Cell membrane</keyword>
<feature type="transmembrane region" description="Helical" evidence="8">
    <location>
        <begin position="7"/>
        <end position="24"/>
    </location>
</feature>
<dbReference type="Pfam" id="PF00892">
    <property type="entry name" value="EamA"/>
    <property type="match status" value="2"/>
</dbReference>
<accession>A0A0G3HDQ1</accession>
<dbReference type="GO" id="GO:0005886">
    <property type="term" value="C:plasma membrane"/>
    <property type="evidence" value="ECO:0007669"/>
    <property type="project" value="UniProtKB-SubCell"/>
</dbReference>
<dbReference type="STRING" id="1072256.CUTER_07250"/>
<evidence type="ECO:0000313" key="10">
    <source>
        <dbReference type="EMBL" id="AKK11439.1"/>
    </source>
</evidence>
<dbReference type="PANTHER" id="PTHR22911">
    <property type="entry name" value="ACYL-MALONYL CONDENSING ENZYME-RELATED"/>
    <property type="match status" value="1"/>
</dbReference>
<dbReference type="PATRIC" id="fig|1072256.5.peg.1434"/>
<evidence type="ECO:0000313" key="11">
    <source>
        <dbReference type="Proteomes" id="UP000035548"/>
    </source>
</evidence>
<dbReference type="Proteomes" id="UP000035548">
    <property type="component" value="Chromosome"/>
</dbReference>
<evidence type="ECO:0000256" key="5">
    <source>
        <dbReference type="ARBA" id="ARBA00022692"/>
    </source>
</evidence>
<keyword evidence="11" id="KW-1185">Reference proteome</keyword>
<evidence type="ECO:0000256" key="3">
    <source>
        <dbReference type="ARBA" id="ARBA00022448"/>
    </source>
</evidence>
<dbReference type="EMBL" id="CP011546">
    <property type="protein sequence ID" value="AKK11439.1"/>
    <property type="molecule type" value="Genomic_DNA"/>
</dbReference>
<proteinExistence type="inferred from homology"/>
<sequence>MLYVVGAYLMWGFFPAYFPLLLPASPLEILAHRVLWSAVLMVAVLTASRGWGELARADRRTWARLAAAGVLVTANWGIYVLAVNSSQVASAALGYFINPLVSVLLGLVILRESLTRGQVTSVAVAGVGVAWLTFQAGEPPLVALGLAFTFGFYGLIKKRVSLSATASLTAETLVMTPVALAYLLWLGPENTFATEGNSHTVLLMLAGVITALPLFCFGKGAKELPLSTIGMLQYMTPVMQLLWALLVTRETLSAPEWVGYVVILVAVAIFLTDLIRRRRRVPRPARARL</sequence>
<dbReference type="NCBIfam" id="TIGR00688">
    <property type="entry name" value="rarD"/>
    <property type="match status" value="1"/>
</dbReference>
<keyword evidence="3" id="KW-0813">Transport</keyword>
<evidence type="ECO:0000256" key="6">
    <source>
        <dbReference type="ARBA" id="ARBA00022989"/>
    </source>
</evidence>
<keyword evidence="6 8" id="KW-1133">Transmembrane helix</keyword>
<dbReference type="InterPro" id="IPR000620">
    <property type="entry name" value="EamA_dom"/>
</dbReference>
<evidence type="ECO:0000256" key="7">
    <source>
        <dbReference type="ARBA" id="ARBA00023136"/>
    </source>
</evidence>
<feature type="transmembrane region" description="Helical" evidence="8">
    <location>
        <begin position="257"/>
        <end position="275"/>
    </location>
</feature>
<feature type="transmembrane region" description="Helical" evidence="8">
    <location>
        <begin position="88"/>
        <end position="110"/>
    </location>
</feature>
<dbReference type="KEGG" id="cut:CUTER_07250"/>
<feature type="transmembrane region" description="Helical" evidence="8">
    <location>
        <begin position="168"/>
        <end position="187"/>
    </location>
</feature>
<reference evidence="10 11" key="1">
    <citation type="journal article" date="2015" name="Genome Announc.">
        <title>Virulence Factor Genes Detected in the Complete Genome Sequence of Corynebacterium uterequi DSM 45634, Isolated from the Uterus of a Maiden Mare.</title>
        <authorList>
            <person name="Ruckert C."/>
            <person name="Kriete M."/>
            <person name="Jaenicke S."/>
            <person name="Winkler A."/>
            <person name="Tauch A."/>
        </authorList>
    </citation>
    <scope>NUCLEOTIDE SEQUENCE [LARGE SCALE GENOMIC DNA]</scope>
    <source>
        <strain evidence="10 11">DSM 45634</strain>
    </source>
</reference>
<comment type="similarity">
    <text evidence="2">Belongs to the EamA transporter family.</text>
</comment>
<organism evidence="10 11">
    <name type="scientific">Corynebacterium uterequi</name>
    <dbReference type="NCBI Taxonomy" id="1072256"/>
    <lineage>
        <taxon>Bacteria</taxon>
        <taxon>Bacillati</taxon>
        <taxon>Actinomycetota</taxon>
        <taxon>Actinomycetes</taxon>
        <taxon>Mycobacteriales</taxon>
        <taxon>Corynebacteriaceae</taxon>
        <taxon>Corynebacterium</taxon>
    </lineage>
</organism>
<feature type="transmembrane region" description="Helical" evidence="8">
    <location>
        <begin position="199"/>
        <end position="217"/>
    </location>
</feature>
<keyword evidence="5 8" id="KW-0812">Transmembrane</keyword>
<evidence type="ECO:0000256" key="8">
    <source>
        <dbReference type="SAM" id="Phobius"/>
    </source>
</evidence>
<dbReference type="AlphaFoldDB" id="A0A0G3HDQ1"/>
<dbReference type="InterPro" id="IPR037185">
    <property type="entry name" value="EmrE-like"/>
</dbReference>
<feature type="domain" description="EamA" evidence="9">
    <location>
        <begin position="141"/>
        <end position="271"/>
    </location>
</feature>
<feature type="transmembrane region" description="Helical" evidence="8">
    <location>
        <begin position="62"/>
        <end position="82"/>
    </location>
</feature>